<evidence type="ECO:0000313" key="8">
    <source>
        <dbReference type="EMBL" id="CAI8058275.1"/>
    </source>
</evidence>
<feature type="repeat" description="RCC1" evidence="3">
    <location>
        <begin position="271"/>
        <end position="323"/>
    </location>
</feature>
<protein>
    <submittedName>
        <fullName evidence="8">Double-stranded RNA-specific editase 1</fullName>
    </submittedName>
</protein>
<feature type="domain" description="DRBM" evidence="6">
    <location>
        <begin position="606"/>
        <end position="656"/>
    </location>
</feature>
<dbReference type="PROSITE" id="PS50012">
    <property type="entry name" value="RCC1_3"/>
    <property type="match status" value="7"/>
</dbReference>
<feature type="compositionally biased region" description="Basic and acidic residues" evidence="5">
    <location>
        <begin position="1199"/>
        <end position="1213"/>
    </location>
</feature>
<evidence type="ECO:0000259" key="6">
    <source>
        <dbReference type="PROSITE" id="PS50137"/>
    </source>
</evidence>
<dbReference type="InterPro" id="IPR058923">
    <property type="entry name" value="RCC1-like_dom"/>
</dbReference>
<feature type="region of interest" description="Disordered" evidence="5">
    <location>
        <begin position="1177"/>
        <end position="1231"/>
    </location>
</feature>
<name>A0AA35U173_GEOBA</name>
<dbReference type="PANTHER" id="PTHR10910">
    <property type="entry name" value="EUKARYOTE SPECIFIC DSRNA BINDING PROTEIN"/>
    <property type="match status" value="1"/>
</dbReference>
<proteinExistence type="predicted"/>
<dbReference type="Pfam" id="PF02137">
    <property type="entry name" value="A_deamin"/>
    <property type="match status" value="1"/>
</dbReference>
<evidence type="ECO:0000256" key="3">
    <source>
        <dbReference type="PROSITE-ProRule" id="PRU00235"/>
    </source>
</evidence>
<dbReference type="FunFam" id="3.30.160.20:FF:000007">
    <property type="entry name" value="Double-stranded RNA-binding protein Staufen homolog 1"/>
    <property type="match status" value="1"/>
</dbReference>
<dbReference type="GO" id="GO:0005737">
    <property type="term" value="C:cytoplasm"/>
    <property type="evidence" value="ECO:0007669"/>
    <property type="project" value="TreeGrafter"/>
</dbReference>
<dbReference type="EMBL" id="CASHTH010004500">
    <property type="protein sequence ID" value="CAI8058275.1"/>
    <property type="molecule type" value="Genomic_DNA"/>
</dbReference>
<dbReference type="InterPro" id="IPR011993">
    <property type="entry name" value="PH-like_dom_sf"/>
</dbReference>
<dbReference type="GO" id="GO:0003726">
    <property type="term" value="F:double-stranded RNA adenosine deaminase activity"/>
    <property type="evidence" value="ECO:0007669"/>
    <property type="project" value="TreeGrafter"/>
</dbReference>
<feature type="domain" description="DRBM" evidence="6">
    <location>
        <begin position="741"/>
        <end position="806"/>
    </location>
</feature>
<sequence length="1301" mass="141096">MDPEATLSGSFKPDTVLQSLVDLTSGATLLKAGRSVRRFRLTSDLTRLIWESSKKIDASVLISQISEIKLGQKTPNFKRNPLPQFESRSFSLIYSGGRSLDIVCKDKREFQTWTTGLMALKEGFSDYHSVEQYMSQVDRKAQVKDDRLRVTVGTIRSKVSHKESACDLYTWGSGHRGMLGHKDEDDERVPRVVESLLGRDIVMAACGVAHTVALGVTGEVYSWGSGFYGRLGHGNLRDRFSPLMIGAPLRGLAVTYIACHEFHSAAVCDNGELFTWGRAGPYLGYEVESGNKQMRPRRVSQLEEHRVSQAACGCAHTLVCTEGNQVFSFGSNEFGELGLGHEHAVTAPSLVSFTEDPSIYRIACGRNHSAAVDVDGRLYMWGWGGRGQLGQGEILKSPQNLPLLVEGFNEQPVTDVSCGDGHSCCLTGSGIPYCWGDNSAGQLGVPLSTQEVCRPRAVLIPTGHFITQVACGANFTVALSSGGSVFTWGLGVSGQLAHGENKSRSQPVEVEALAGKQCRLAVCGKDHMACTVIHGWVPDEEAAACMACKKNFTTIRRRIGACGLRVRVVHVLPVVPGPISIGKSMAGLGQASNPCNILNSYHNGCQYELRGEVGPPHSRVFTMAVSVMGDDFVGTGRSKKLAKRAAAAEALRKLYNVQLSLSEHTIRNSVAPLFPATTDFTADASETGSSFSGATSSSPYVSCNDCLLSGSPVEPANPPPPFPEDMGPPEAKRSRTAITYSTLHPVSELIRRYQDAMFTYSDAGPPHAKQYEATVVIRGWEFRGHGPNKKKAKAFAAETALRHLDNVYNIGKDAVAPPGSQPAWFMDLGPDVSQMLADRVGQLCEEKFSELATQRPQSERAKKVMAGIVMMKGSSGEGIVSGDVGGEVVALGTGTKCISGESISESGLALNDCHAEVIARRAFLRFMYAQLTLCTKGPDNQSIFEREASGKFCLKTGISFHLYISTTPCGDARVFSPADAKGGDAHPMRQSRGQVRVKIEAGEGSIPAESQVQTWDGILAGERLFTMSCSDKLARWNLLGLQGALLSLYIEPVYLKSIIVGSLFQEQHLLRAVYSRISGVQGLPEQFTPTLPLLHPLSHPSPRVAQKSPSTSLNWTWGDSEVEVVHCKTGKLDDRVPSRLCKQLLFERFVELWDEFAPESVKSGAVKLLPEAVQKGQQSSVESDIDSKQLKGSLPFPQEKAKPSRPQEKDGNIRRSQRLRANPPEGGAVLEAGNGEVDASVQAAAVPGVTSQLIRSYCTYGQVKSLAGDYRTAKNLLSDHLKSRWGSCWIRKPVEQENFHL</sequence>
<dbReference type="GO" id="GO:0006396">
    <property type="term" value="P:RNA processing"/>
    <property type="evidence" value="ECO:0007669"/>
    <property type="project" value="InterPro"/>
</dbReference>
<feature type="repeat" description="RCC1" evidence="3">
    <location>
        <begin position="166"/>
        <end position="217"/>
    </location>
</feature>
<dbReference type="GO" id="GO:0003725">
    <property type="term" value="F:double-stranded RNA binding"/>
    <property type="evidence" value="ECO:0007669"/>
    <property type="project" value="TreeGrafter"/>
</dbReference>
<dbReference type="PROSITE" id="PS00626">
    <property type="entry name" value="RCC1_2"/>
    <property type="match status" value="1"/>
</dbReference>
<evidence type="ECO:0000256" key="2">
    <source>
        <dbReference type="ARBA" id="ARBA00022884"/>
    </source>
</evidence>
<dbReference type="InterPro" id="IPR000408">
    <property type="entry name" value="Reg_chr_condens"/>
</dbReference>
<dbReference type="InterPro" id="IPR002466">
    <property type="entry name" value="A_deamin"/>
</dbReference>
<gene>
    <name evidence="8" type="ORF">GBAR_LOCUS31679</name>
</gene>
<accession>A0AA35U173</accession>
<dbReference type="Pfam" id="PF16457">
    <property type="entry name" value="PH_12"/>
    <property type="match status" value="1"/>
</dbReference>
<dbReference type="GO" id="GO:0005730">
    <property type="term" value="C:nucleolus"/>
    <property type="evidence" value="ECO:0007669"/>
    <property type="project" value="TreeGrafter"/>
</dbReference>
<dbReference type="Gene3D" id="2.130.10.30">
    <property type="entry name" value="Regulator of chromosome condensation 1/beta-lactamase-inhibitor protein II"/>
    <property type="match status" value="2"/>
</dbReference>
<organism evidence="8 9">
    <name type="scientific">Geodia barretti</name>
    <name type="common">Barrett's horny sponge</name>
    <dbReference type="NCBI Taxonomy" id="519541"/>
    <lineage>
        <taxon>Eukaryota</taxon>
        <taxon>Metazoa</taxon>
        <taxon>Porifera</taxon>
        <taxon>Demospongiae</taxon>
        <taxon>Heteroscleromorpha</taxon>
        <taxon>Tetractinellida</taxon>
        <taxon>Astrophorina</taxon>
        <taxon>Geodiidae</taxon>
        <taxon>Geodia</taxon>
    </lineage>
</organism>
<dbReference type="SUPFAM" id="SSF54768">
    <property type="entry name" value="dsRNA-binding domain-like"/>
    <property type="match status" value="2"/>
</dbReference>
<dbReference type="SUPFAM" id="SSF50729">
    <property type="entry name" value="PH domain-like"/>
    <property type="match status" value="1"/>
</dbReference>
<dbReference type="GO" id="GO:0008251">
    <property type="term" value="F:tRNA-specific adenosine deaminase activity"/>
    <property type="evidence" value="ECO:0007669"/>
    <property type="project" value="TreeGrafter"/>
</dbReference>
<keyword evidence="9" id="KW-1185">Reference proteome</keyword>
<feature type="repeat" description="RCC1" evidence="3">
    <location>
        <begin position="218"/>
        <end position="270"/>
    </location>
</feature>
<dbReference type="PRINTS" id="PR00633">
    <property type="entry name" value="RCCNDNSATION"/>
</dbReference>
<evidence type="ECO:0000256" key="4">
    <source>
        <dbReference type="PROSITE-ProRule" id="PRU00266"/>
    </source>
</evidence>
<feature type="repeat" description="RCC1" evidence="3">
    <location>
        <begin position="483"/>
        <end position="534"/>
    </location>
</feature>
<dbReference type="Gene3D" id="3.30.160.20">
    <property type="match status" value="2"/>
</dbReference>
<dbReference type="PROSITE" id="PS50137">
    <property type="entry name" value="DS_RBD"/>
    <property type="match status" value="2"/>
</dbReference>
<keyword evidence="2 4" id="KW-0694">RNA-binding</keyword>
<reference evidence="8" key="1">
    <citation type="submission" date="2023-03" db="EMBL/GenBank/DDBJ databases">
        <authorList>
            <person name="Steffen K."/>
            <person name="Cardenas P."/>
        </authorList>
    </citation>
    <scope>NUCLEOTIDE SEQUENCE</scope>
</reference>
<evidence type="ECO:0000256" key="5">
    <source>
        <dbReference type="SAM" id="MobiDB-lite"/>
    </source>
</evidence>
<dbReference type="SMART" id="SM00358">
    <property type="entry name" value="DSRM"/>
    <property type="match status" value="2"/>
</dbReference>
<dbReference type="Gene3D" id="2.30.29.30">
    <property type="entry name" value="Pleckstrin-homology domain (PH domain)/Phosphotyrosine-binding domain (PTB)"/>
    <property type="match status" value="1"/>
</dbReference>
<dbReference type="Pfam" id="PF25390">
    <property type="entry name" value="WD40_RLD"/>
    <property type="match status" value="1"/>
</dbReference>
<comment type="caution">
    <text evidence="8">The sequence shown here is derived from an EMBL/GenBank/DDBJ whole genome shotgun (WGS) entry which is preliminary data.</text>
</comment>
<dbReference type="GO" id="GO:0006382">
    <property type="term" value="P:adenosine to inosine editing"/>
    <property type="evidence" value="ECO:0007669"/>
    <property type="project" value="TreeGrafter"/>
</dbReference>
<feature type="repeat" description="RCC1" evidence="3">
    <location>
        <begin position="324"/>
        <end position="375"/>
    </location>
</feature>
<dbReference type="CDD" id="cd00048">
    <property type="entry name" value="DSRM_SF"/>
    <property type="match status" value="1"/>
</dbReference>
<dbReference type="InterPro" id="IPR014720">
    <property type="entry name" value="dsRBD_dom"/>
</dbReference>
<keyword evidence="1" id="KW-0677">Repeat</keyword>
<evidence type="ECO:0000259" key="7">
    <source>
        <dbReference type="PROSITE" id="PS50141"/>
    </source>
</evidence>
<evidence type="ECO:0000256" key="1">
    <source>
        <dbReference type="ARBA" id="ARBA00022737"/>
    </source>
</evidence>
<dbReference type="Proteomes" id="UP001174909">
    <property type="component" value="Unassembled WGS sequence"/>
</dbReference>
<dbReference type="SUPFAM" id="SSF50985">
    <property type="entry name" value="RCC1/BLIP-II"/>
    <property type="match status" value="1"/>
</dbReference>
<dbReference type="SMART" id="SM00552">
    <property type="entry name" value="ADEAMc"/>
    <property type="match status" value="1"/>
</dbReference>
<feature type="region of interest" description="Disordered" evidence="5">
    <location>
        <begin position="712"/>
        <end position="731"/>
    </location>
</feature>
<feature type="repeat" description="RCC1" evidence="3">
    <location>
        <begin position="376"/>
        <end position="429"/>
    </location>
</feature>
<evidence type="ECO:0000313" key="9">
    <source>
        <dbReference type="Proteomes" id="UP001174909"/>
    </source>
</evidence>
<dbReference type="InterPro" id="IPR001849">
    <property type="entry name" value="PH_domain"/>
</dbReference>
<dbReference type="InterPro" id="IPR009091">
    <property type="entry name" value="RCC1/BLIP-II"/>
</dbReference>
<dbReference type="CDD" id="cd13365">
    <property type="entry name" value="PH_PLC_plant-like"/>
    <property type="match status" value="1"/>
</dbReference>
<dbReference type="Pfam" id="PF00035">
    <property type="entry name" value="dsrm"/>
    <property type="match status" value="2"/>
</dbReference>
<feature type="repeat" description="RCC1" evidence="3">
    <location>
        <begin position="430"/>
        <end position="482"/>
    </location>
</feature>
<dbReference type="PROSITE" id="PS50141">
    <property type="entry name" value="A_DEAMIN_EDITASE"/>
    <property type="match status" value="1"/>
</dbReference>
<dbReference type="PANTHER" id="PTHR10910:SF62">
    <property type="entry name" value="AT07585P-RELATED"/>
    <property type="match status" value="1"/>
</dbReference>
<feature type="domain" description="A to I editase" evidence="7">
    <location>
        <begin position="890"/>
        <end position="1299"/>
    </location>
</feature>